<evidence type="ECO:0000313" key="1">
    <source>
        <dbReference type="EMBL" id="CAH0400479.1"/>
    </source>
</evidence>
<accession>A0ABN8B497</accession>
<dbReference type="PANTHER" id="PTHR46289">
    <property type="entry name" value="52 KDA REPRESSOR OF THE INHIBITOR OF THE PROTEIN KINASE-LIKE PROTEIN-RELATED"/>
    <property type="match status" value="1"/>
</dbReference>
<gene>
    <name evidence="1" type="ORF">CHILSU_LOCUS3673</name>
</gene>
<reference evidence="1" key="1">
    <citation type="submission" date="2021-12" db="EMBL/GenBank/DDBJ databases">
        <authorList>
            <person name="King R."/>
        </authorList>
    </citation>
    <scope>NUCLEOTIDE SEQUENCE</scope>
</reference>
<name>A0ABN8B497_CHISP</name>
<dbReference type="PANTHER" id="PTHR46289:SF19">
    <property type="entry name" value="ZINC FINGER MYM-TYPE CONTAINING 1"/>
    <property type="match status" value="1"/>
</dbReference>
<proteinExistence type="predicted"/>
<dbReference type="InterPro" id="IPR052958">
    <property type="entry name" value="IFN-induced_PKR_regulator"/>
</dbReference>
<keyword evidence="2" id="KW-1185">Reference proteome</keyword>
<protein>
    <submittedName>
        <fullName evidence="1">Uncharacterized protein</fullName>
    </submittedName>
</protein>
<evidence type="ECO:0000313" key="2">
    <source>
        <dbReference type="Proteomes" id="UP001153292"/>
    </source>
</evidence>
<dbReference type="Proteomes" id="UP001153292">
    <property type="component" value="Chromosome 17"/>
</dbReference>
<organism evidence="1 2">
    <name type="scientific">Chilo suppressalis</name>
    <name type="common">Asiatic rice borer moth</name>
    <dbReference type="NCBI Taxonomy" id="168631"/>
    <lineage>
        <taxon>Eukaryota</taxon>
        <taxon>Metazoa</taxon>
        <taxon>Ecdysozoa</taxon>
        <taxon>Arthropoda</taxon>
        <taxon>Hexapoda</taxon>
        <taxon>Insecta</taxon>
        <taxon>Pterygota</taxon>
        <taxon>Neoptera</taxon>
        <taxon>Endopterygota</taxon>
        <taxon>Lepidoptera</taxon>
        <taxon>Glossata</taxon>
        <taxon>Ditrysia</taxon>
        <taxon>Pyraloidea</taxon>
        <taxon>Crambidae</taxon>
        <taxon>Crambinae</taxon>
        <taxon>Chilo</taxon>
    </lineage>
</organism>
<sequence>MRWEVISKHIEGLSLKKVCETRWESRFSSLASVRYNYCSVRDALLNLYEETNDSVAASEALSLIQNMEQFEFLVTLVAWYDILFQSETMDLSNASQLLKNCSEFVKQYRTYSYYQITAKEIVSEAGIDPAFKPVRSRRKKRLFEFEAADETPTDPEEQFKINVFYPMIDTTENALVTRFGQLSKFNDT</sequence>
<dbReference type="EMBL" id="OU963910">
    <property type="protein sequence ID" value="CAH0400479.1"/>
    <property type="molecule type" value="Genomic_DNA"/>
</dbReference>